<comment type="caution">
    <text evidence="1">The sequence shown here is derived from an EMBL/GenBank/DDBJ whole genome shotgun (WGS) entry which is preliminary data.</text>
</comment>
<name>A0ABT7HHK2_9FUSO</name>
<proteinExistence type="predicted"/>
<accession>A0ABT7HHK2</accession>
<reference evidence="1 2" key="1">
    <citation type="submission" date="2023-06" db="EMBL/GenBank/DDBJ databases">
        <title>Antibody response to the Sneathia vaginalis cytopathogenic toxin A during pregnancy.</title>
        <authorList>
            <person name="Mccoy Z.T."/>
            <person name="Serrano M.G."/>
            <person name="Spaine K."/>
            <person name="Edwards D.J."/>
            <person name="Buck G.A."/>
            <person name="Jefferson K."/>
        </authorList>
    </citation>
    <scope>NUCLEOTIDE SEQUENCE [LARGE SCALE GENOMIC DNA]</scope>
    <source>
        <strain evidence="1 2">CCUG 42621</strain>
    </source>
</reference>
<organism evidence="1 2">
    <name type="scientific">Sneathia sanguinegens</name>
    <dbReference type="NCBI Taxonomy" id="40543"/>
    <lineage>
        <taxon>Bacteria</taxon>
        <taxon>Fusobacteriati</taxon>
        <taxon>Fusobacteriota</taxon>
        <taxon>Fusobacteriia</taxon>
        <taxon>Fusobacteriales</taxon>
        <taxon>Leptotrichiaceae</taxon>
        <taxon>Sneathia</taxon>
    </lineage>
</organism>
<protein>
    <recommendedName>
        <fullName evidence="3">Outer membrane protein beta-barrel domain-containing protein</fullName>
    </recommendedName>
</protein>
<dbReference type="Proteomes" id="UP001225134">
    <property type="component" value="Unassembled WGS sequence"/>
</dbReference>
<evidence type="ECO:0008006" key="3">
    <source>
        <dbReference type="Google" id="ProtNLM"/>
    </source>
</evidence>
<keyword evidence="2" id="KW-1185">Reference proteome</keyword>
<gene>
    <name evidence="1" type="ORF">QQA45_00460</name>
</gene>
<sequence length="682" mass="81776">MYINQLVYKILTCYNQKHIIYKKEKHEKKLIFILLLALAIQSYSKNIRIKAKSKIETESNFMENKNLTSINYIPFQATIYTKPKEGKYLNFFFKFRGSRKNIKEANKTFYLIDSKPTTKIEEGKLTNLVDNMSKVEEYKETKYKNDIYSTIHNHYHGPHEHDYNITEDHEHDDDEHEHNHDTFATISKKYVRPIFTNDEDIQFKMGIEYLPNKFTKLKLTYMPLSYNGDDFKYRNSIIADTTYTKLFNHDKMSIIINPKLTTINGFTPYFIDFKTAFRYAKDENTTIGLELDNKLQTNVLNDYHNFKNSLNFIYDYNTEKKRFHKYWEILDHEHEKIDQSKIYLGITHTGTYTINSLKDAKLKYERKIDNIETKLNYTYKKTNFLIKNLIFETNFNLISNLGFTTLGKEYNITHELYSFSKTKNPSIENINNFGTTPSDMYDAWYYVQKEDTSSYLYNKFYVYNNMPYIIQEKGQATNPNAYKKSLIKINDFEFKNKTRVKYKNFDFKNSFYYYNNYILSNQSLDNEMKILYTQKYKSLTLIPSYKHEFDAFFTKQGEHYHYNLFTLGLDINNEFLFDDLSFKLGFDISNEFQIRKATKLGIHKVEGNINEADKNIYGNIIRVIPYLNIKYIFNNNLNLKANIKFNYNKYHDVTRGNNYTMYSPRNFKEMILKTKLIVNYEW</sequence>
<evidence type="ECO:0000313" key="1">
    <source>
        <dbReference type="EMBL" id="MDK9580003.1"/>
    </source>
</evidence>
<dbReference type="EMBL" id="JASSPP010000001">
    <property type="protein sequence ID" value="MDK9580003.1"/>
    <property type="molecule type" value="Genomic_DNA"/>
</dbReference>
<dbReference type="RefSeq" id="WP_285152415.1">
    <property type="nucleotide sequence ID" value="NZ_JASSPP010000001.1"/>
</dbReference>
<evidence type="ECO:0000313" key="2">
    <source>
        <dbReference type="Proteomes" id="UP001225134"/>
    </source>
</evidence>